<comment type="caution">
    <text evidence="1">The sequence shown here is derived from an EMBL/GenBank/DDBJ whole genome shotgun (WGS) entry which is preliminary data.</text>
</comment>
<evidence type="ECO:0008006" key="3">
    <source>
        <dbReference type="Google" id="ProtNLM"/>
    </source>
</evidence>
<dbReference type="OrthoDB" id="2354931at2"/>
<evidence type="ECO:0000313" key="2">
    <source>
        <dbReference type="Proteomes" id="UP000310541"/>
    </source>
</evidence>
<accession>A0A4U1MDL6</accession>
<name>A0A4U1MDL6_9BACL</name>
<protein>
    <recommendedName>
        <fullName evidence="3">Uracil-DNA glycosylase-like domain-containing protein</fullName>
    </recommendedName>
</protein>
<sequence length="295" mass="33413">MSQPSSNLSPSQMKMAKYLLKRAIDYQQECSKCTISDELIERATPVLWRGENVPGNIVTVGTNPSSKEFLNQDNELLAVAKARFFIREPHVSLEEYKEDDQQLEKTIDYYRTYFARNTAYRSWFGREGGGKLEAFINGMGGSFYNSNEYTPVIHMDLFPIPTRKQMGRIKLKEELLNSDFVSNSLVDLLAFLKPSLIIVLGKEHCERIVHSQNETYLGDVKFPRDFPDAAYQVGYYSTNKIPLLGLHFKPSEQFIGLGSKRDGNGLSHGTYGSSASLKLIGEQIRKDIVNSNIES</sequence>
<organism evidence="1 2">
    <name type="scientific">Guptibacillus hwajinpoensis</name>
    <dbReference type="NCBI Taxonomy" id="208199"/>
    <lineage>
        <taxon>Bacteria</taxon>
        <taxon>Bacillati</taxon>
        <taxon>Bacillota</taxon>
        <taxon>Bacilli</taxon>
        <taxon>Bacillales</taxon>
        <taxon>Guptibacillaceae</taxon>
        <taxon>Guptibacillus</taxon>
    </lineage>
</organism>
<gene>
    <name evidence="1" type="ORF">FBF83_14915</name>
</gene>
<proteinExistence type="predicted"/>
<reference evidence="1 2" key="1">
    <citation type="submission" date="2019-04" db="EMBL/GenBank/DDBJ databases">
        <title>Genome sequence of Bacillus hwajinpoensis strain Y2.</title>
        <authorList>
            <person name="Fair J.L."/>
            <person name="Maclea K.S."/>
        </authorList>
    </citation>
    <scope>NUCLEOTIDE SEQUENCE [LARGE SCALE GENOMIC DNA]</scope>
    <source>
        <strain evidence="1 2">Y2</strain>
    </source>
</reference>
<dbReference type="Proteomes" id="UP000310541">
    <property type="component" value="Unassembled WGS sequence"/>
</dbReference>
<dbReference type="EMBL" id="SWFM01000004">
    <property type="protein sequence ID" value="TKD69289.1"/>
    <property type="molecule type" value="Genomic_DNA"/>
</dbReference>
<dbReference type="AlphaFoldDB" id="A0A4U1MDL6"/>
<dbReference type="RefSeq" id="WP_136947959.1">
    <property type="nucleotide sequence ID" value="NZ_SWFM01000004.1"/>
</dbReference>
<evidence type="ECO:0000313" key="1">
    <source>
        <dbReference type="EMBL" id="TKD69289.1"/>
    </source>
</evidence>